<feature type="compositionally biased region" description="Basic and acidic residues" evidence="1">
    <location>
        <begin position="813"/>
        <end position="826"/>
    </location>
</feature>
<dbReference type="GO" id="GO:1990351">
    <property type="term" value="C:transporter complex"/>
    <property type="evidence" value="ECO:0007669"/>
    <property type="project" value="TreeGrafter"/>
</dbReference>
<evidence type="ECO:0000256" key="1">
    <source>
        <dbReference type="SAM" id="MobiDB-lite"/>
    </source>
</evidence>
<gene>
    <name evidence="4" type="ORF">AVDCRST_MAG68-3005</name>
</gene>
<feature type="region of interest" description="Disordered" evidence="1">
    <location>
        <begin position="693"/>
        <end position="712"/>
    </location>
</feature>
<dbReference type="AlphaFoldDB" id="A0A6J4LSP5"/>
<dbReference type="PANTHER" id="PTHR30189:SF1">
    <property type="entry name" value="LPS-ASSEMBLY PROTEIN LPTD"/>
    <property type="match status" value="1"/>
</dbReference>
<dbReference type="InterPro" id="IPR045659">
    <property type="entry name" value="LptD_2"/>
</dbReference>
<keyword evidence="2" id="KW-0732">Signal</keyword>
<dbReference type="EMBL" id="CADCTW010000143">
    <property type="protein sequence ID" value="CAA9341418.1"/>
    <property type="molecule type" value="Genomic_DNA"/>
</dbReference>
<dbReference type="GO" id="GO:0009279">
    <property type="term" value="C:cell outer membrane"/>
    <property type="evidence" value="ECO:0007669"/>
    <property type="project" value="TreeGrafter"/>
</dbReference>
<dbReference type="InterPro" id="IPR050218">
    <property type="entry name" value="LptD"/>
</dbReference>
<dbReference type="SUPFAM" id="SSF56935">
    <property type="entry name" value="Porins"/>
    <property type="match status" value="1"/>
</dbReference>
<feature type="signal peptide" evidence="2">
    <location>
        <begin position="1"/>
        <end position="23"/>
    </location>
</feature>
<organism evidence="4">
    <name type="scientific">uncultured Gemmatimonadota bacterium</name>
    <dbReference type="NCBI Taxonomy" id="203437"/>
    <lineage>
        <taxon>Bacteria</taxon>
        <taxon>Pseudomonadati</taxon>
        <taxon>Gemmatimonadota</taxon>
        <taxon>environmental samples</taxon>
    </lineage>
</organism>
<feature type="region of interest" description="Disordered" evidence="1">
    <location>
        <begin position="809"/>
        <end position="851"/>
    </location>
</feature>
<feature type="region of interest" description="Disordered" evidence="1">
    <location>
        <begin position="961"/>
        <end position="982"/>
    </location>
</feature>
<sequence>MKHRAVVLSCAAFAALSIPVLQAAAGAPGPLRPGWAVARPLAALDTVPALRRDTTPRARRDTSGTARRDTSGTARNDTTRERPPAPADTLVDRLLQLQGYVPVEYAGDSAQFTGADRTLRLRGDPQVTREGRTLTARDSLVYQERTNYVAAYGLPRVSGGEEEPIVGETMFYDLERRRASVQGAQTKITQNATWLMRGDVTSEEQGKRIYARGSEFTSDDRPEPSYHFKADRIMVVRNRILVGRPAYLYFRNVPVMALPFIVQDLERGRRSGFLIPQFELNDIFRTHSAGGNDRGTGREISNIGYYFAINPYMGASIAGGWRSGTYTSLASNLDYRWRRRFLDGSFGFVAYNRNDESLTYTLNGRTSWQPTERTSLNGSLDYAKSTQFERNRTVDPFRQTQDLNSSLAITRRLDWGNFSTTVSRRQSLGNDDRTLTPSASLTIEPITFFPAGSADDRRWYNDATLTLGLNGSGSSFTPGDPLQRRPGQDQYNISTSPTLQFGDLGLSTSMQYRFDRTDSLPAIDTTGLGLDDRTIPGGLRPSGGRTRESLDLSAGTGYQISLIGSTRLTPSITLQQQFVRADTLVTPGDTIQGVGLDTALRNVYGTMLAAPARINFGAGLQTDLYGFFPGFAGYSAVRHHLRPALSYTYSPGVGAPESQTPAQRLLFGQQVGRTVSRAELRLDQTFEAKVRSPRPVRGDSLADSARSVGNAAQPQDARKITLLAINTSAVGYSFAQPDSLGYRFESDQVTNTIRSDLLGGLSFNTSHDLFADARRDGLVRRGAFRPYLTSVSTSFSLGSNSALFRRLGFGGRPEQERTPAEQRGRMADSAGTQPVTPPGGATFTGNNQRTGGGAWNLNLNYNLARTRRTTGDVVPGRFERGDQSLQGALTFYPTRNWAVNWTTQYSITSGEFAAHSLHFKRDLYRWEANFDFSRAPNGNTSFGFRVHLIDLPDLKADYNERNLGIDRPDNANRRPAVNRTGP</sequence>
<evidence type="ECO:0000313" key="4">
    <source>
        <dbReference type="EMBL" id="CAA9341418.1"/>
    </source>
</evidence>
<feature type="region of interest" description="Disordered" evidence="1">
    <location>
        <begin position="470"/>
        <end position="489"/>
    </location>
</feature>
<feature type="region of interest" description="Disordered" evidence="1">
    <location>
        <begin position="48"/>
        <end position="88"/>
    </location>
</feature>
<feature type="chain" id="PRO_5026890478" description="LPS-assembly protein LptD central domain-containing protein" evidence="2">
    <location>
        <begin position="24"/>
        <end position="982"/>
    </location>
</feature>
<reference evidence="4" key="1">
    <citation type="submission" date="2020-02" db="EMBL/GenBank/DDBJ databases">
        <authorList>
            <person name="Meier V. D."/>
        </authorList>
    </citation>
    <scope>NUCLEOTIDE SEQUENCE</scope>
    <source>
        <strain evidence="4">AVDCRST_MAG68</strain>
    </source>
</reference>
<evidence type="ECO:0000256" key="2">
    <source>
        <dbReference type="SAM" id="SignalP"/>
    </source>
</evidence>
<dbReference type="PANTHER" id="PTHR30189">
    <property type="entry name" value="LPS-ASSEMBLY PROTEIN"/>
    <property type="match status" value="1"/>
</dbReference>
<dbReference type="Pfam" id="PF19838">
    <property type="entry name" value="LptD_2"/>
    <property type="match status" value="1"/>
</dbReference>
<feature type="compositionally biased region" description="Basic and acidic residues" evidence="1">
    <location>
        <begin position="50"/>
        <end position="70"/>
    </location>
</feature>
<feature type="compositionally biased region" description="Basic and acidic residues" evidence="1">
    <location>
        <begin position="961"/>
        <end position="972"/>
    </location>
</feature>
<proteinExistence type="predicted"/>
<accession>A0A6J4LSP5</accession>
<feature type="domain" description="LPS-assembly protein LptD central" evidence="3">
    <location>
        <begin position="242"/>
        <end position="693"/>
    </location>
</feature>
<name>A0A6J4LSP5_9BACT</name>
<protein>
    <recommendedName>
        <fullName evidence="3">LPS-assembly protein LptD central domain-containing protein</fullName>
    </recommendedName>
</protein>
<evidence type="ECO:0000259" key="3">
    <source>
        <dbReference type="Pfam" id="PF19838"/>
    </source>
</evidence>